<accession>A0ABT1W3C2</accession>
<evidence type="ECO:0000259" key="12">
    <source>
        <dbReference type="Pfam" id="PF07715"/>
    </source>
</evidence>
<evidence type="ECO:0000313" key="14">
    <source>
        <dbReference type="Proteomes" id="UP001524547"/>
    </source>
</evidence>
<evidence type="ECO:0000256" key="1">
    <source>
        <dbReference type="ARBA" id="ARBA00004571"/>
    </source>
</evidence>
<proteinExistence type="inferred from homology"/>
<feature type="domain" description="TonB-dependent receptor plug" evidence="12">
    <location>
        <begin position="76"/>
        <end position="189"/>
    </location>
</feature>
<keyword evidence="7 8" id="KW-0998">Cell outer membrane</keyword>
<dbReference type="Gene3D" id="2.170.130.10">
    <property type="entry name" value="TonB-dependent receptor, plug domain"/>
    <property type="match status" value="1"/>
</dbReference>
<evidence type="ECO:0000313" key="13">
    <source>
        <dbReference type="EMBL" id="MCQ8242398.1"/>
    </source>
</evidence>
<dbReference type="InterPro" id="IPR000531">
    <property type="entry name" value="Beta-barrel_TonB"/>
</dbReference>
<feature type="chain" id="PRO_5046585203" evidence="10">
    <location>
        <begin position="34"/>
        <end position="961"/>
    </location>
</feature>
<dbReference type="Pfam" id="PF07715">
    <property type="entry name" value="Plug"/>
    <property type="match status" value="1"/>
</dbReference>
<evidence type="ECO:0000256" key="2">
    <source>
        <dbReference type="ARBA" id="ARBA00022448"/>
    </source>
</evidence>
<keyword evidence="4 8" id="KW-0812">Transmembrane</keyword>
<feature type="domain" description="TonB-dependent receptor-like beta-barrel" evidence="11">
    <location>
        <begin position="382"/>
        <end position="926"/>
    </location>
</feature>
<feature type="signal peptide" evidence="10">
    <location>
        <begin position="1"/>
        <end position="33"/>
    </location>
</feature>
<dbReference type="PANTHER" id="PTHR47234">
    <property type="match status" value="1"/>
</dbReference>
<dbReference type="SUPFAM" id="SSF56935">
    <property type="entry name" value="Porins"/>
    <property type="match status" value="1"/>
</dbReference>
<reference evidence="13 14" key="1">
    <citation type="submission" date="2022-06" db="EMBL/GenBank/DDBJ databases">
        <title>Rhizosaccharibacter gen. nov. sp. nov. KSS12, endophytic bacteria isolated from sugarcane.</title>
        <authorList>
            <person name="Pitiwittayakul N."/>
        </authorList>
    </citation>
    <scope>NUCLEOTIDE SEQUENCE [LARGE SCALE GENOMIC DNA]</scope>
    <source>
        <strain evidence="13 14">KSS12</strain>
    </source>
</reference>
<keyword evidence="5 9" id="KW-0798">TonB box</keyword>
<keyword evidence="3 8" id="KW-1134">Transmembrane beta strand</keyword>
<comment type="subcellular location">
    <subcellularLocation>
        <location evidence="1 8">Cell outer membrane</location>
        <topology evidence="1 8">Multi-pass membrane protein</topology>
    </subcellularLocation>
</comment>
<evidence type="ECO:0000256" key="7">
    <source>
        <dbReference type="ARBA" id="ARBA00023237"/>
    </source>
</evidence>
<organism evidence="13 14">
    <name type="scientific">Rhizosaccharibacter radicis</name>
    <dbReference type="NCBI Taxonomy" id="2782605"/>
    <lineage>
        <taxon>Bacteria</taxon>
        <taxon>Pseudomonadati</taxon>
        <taxon>Pseudomonadota</taxon>
        <taxon>Alphaproteobacteria</taxon>
        <taxon>Acetobacterales</taxon>
        <taxon>Acetobacteraceae</taxon>
        <taxon>Rhizosaccharibacter</taxon>
    </lineage>
</organism>
<dbReference type="InterPro" id="IPR039426">
    <property type="entry name" value="TonB-dep_rcpt-like"/>
</dbReference>
<protein>
    <submittedName>
        <fullName evidence="13">TonB-dependent receptor</fullName>
    </submittedName>
</protein>
<evidence type="ECO:0000256" key="9">
    <source>
        <dbReference type="RuleBase" id="RU003357"/>
    </source>
</evidence>
<evidence type="ECO:0000256" key="4">
    <source>
        <dbReference type="ARBA" id="ARBA00022692"/>
    </source>
</evidence>
<evidence type="ECO:0000256" key="3">
    <source>
        <dbReference type="ARBA" id="ARBA00022452"/>
    </source>
</evidence>
<dbReference type="PROSITE" id="PS52016">
    <property type="entry name" value="TONB_DEPENDENT_REC_3"/>
    <property type="match status" value="1"/>
</dbReference>
<gene>
    <name evidence="13" type="ORF">NFI88_16315</name>
</gene>
<keyword evidence="2 8" id="KW-0813">Transport</keyword>
<sequence>MSGYRPSPFKLGLAGSVAALALAPVLGAAPALAQVTPNPTATLAPVPAYNTAPAAPTAPAENVVVTGSRLKTSNATAEAPITVITAKQIEQSSSQTIEDVLHKIPSIGTDGVQNTTNNGSNGASCLDLRNLGITRTLFLVDGRRFVHTGFGNGSDCVDLDTIPLNLVDRIEILKDGASTIYGADAVAGVINIIMKKNFVGTTINASGNITASGDGTTGDISGLTGFDFANGRGNVALSGRYEDVGPVLQKDRDWATPVVTADNGLGNAYTLGSGYTTNGRIYGDDYSGQTIVNNRVTRFSSSYLGANGGNPTANGRYDYGHDSYLSKRLTDGQLDGSAHFDVNDHLTLYATSYYTHKNTQTQLSGQPITGNPNTGQSFDIPQGNPYAEALGIDELVQETRRITDWGVRDYNTSTDSWQATGGARGNITGNWDYDAYFTYGKSVTNIGYTGQVQWSHLEQSVGAQNVPGGNVDDVVYNPGICTGNCAPLNPFGANNASASAIKYDTFTAHSSAIYQFRDVGATITNNKLLRLPYGPLGLAIGMEHRGENGAYHPDPIINAGDSTASIENPTGGGFNVTEVFGELNIPLLKNLIAVKDLSADISGRWSDYSTFGSVQNWKAGLNWSPTRDIRFRANIGTSVRQPAISEAFGGQTLSFNQATDPCDATQNYGALNGNVTANCAKQGINHASYTEQSAQVATLIGGNPNLQPESSRTYTIGTVITPRWVPHLTAAVDYWHTKIANSIGTLTTQYILDQCYTSVNFSSPYCASAGQRTATTQINNAQALYSNLGEIHTNGIDFDLNYYVNLGGGHRISLDNELTDLIGFTEQLTPNGNFINLKGRVTALNTGLYPAGYPVLRDNATVTYSKGGFSFAWTVRYIDGMLYNDGSNDADPSVDRFSKTNQVFYHDIVATYNWKKAQLVAGIDNLFDRTPPFVLDTSVNTASQVYDVLGRTFYAKLQFHF</sequence>
<dbReference type="Proteomes" id="UP001524547">
    <property type="component" value="Unassembled WGS sequence"/>
</dbReference>
<dbReference type="Gene3D" id="2.40.170.20">
    <property type="entry name" value="TonB-dependent receptor, beta-barrel domain"/>
    <property type="match status" value="1"/>
</dbReference>
<dbReference type="RefSeq" id="WP_422921152.1">
    <property type="nucleotide sequence ID" value="NZ_JAMZEJ010000011.1"/>
</dbReference>
<keyword evidence="13" id="KW-0675">Receptor</keyword>
<dbReference type="PANTHER" id="PTHR47234:SF2">
    <property type="entry name" value="TONB-DEPENDENT RECEPTOR"/>
    <property type="match status" value="1"/>
</dbReference>
<keyword evidence="14" id="KW-1185">Reference proteome</keyword>
<keyword evidence="10" id="KW-0732">Signal</keyword>
<evidence type="ECO:0000256" key="6">
    <source>
        <dbReference type="ARBA" id="ARBA00023136"/>
    </source>
</evidence>
<dbReference type="InterPro" id="IPR012910">
    <property type="entry name" value="Plug_dom"/>
</dbReference>
<evidence type="ECO:0000256" key="5">
    <source>
        <dbReference type="ARBA" id="ARBA00023077"/>
    </source>
</evidence>
<keyword evidence="6 8" id="KW-0472">Membrane</keyword>
<dbReference type="InterPro" id="IPR036942">
    <property type="entry name" value="Beta-barrel_TonB_sf"/>
</dbReference>
<comment type="caution">
    <text evidence="13">The sequence shown here is derived from an EMBL/GenBank/DDBJ whole genome shotgun (WGS) entry which is preliminary data.</text>
</comment>
<dbReference type="InterPro" id="IPR037066">
    <property type="entry name" value="Plug_dom_sf"/>
</dbReference>
<comment type="similarity">
    <text evidence="8 9">Belongs to the TonB-dependent receptor family.</text>
</comment>
<dbReference type="EMBL" id="JAMZEJ010000011">
    <property type="protein sequence ID" value="MCQ8242398.1"/>
    <property type="molecule type" value="Genomic_DNA"/>
</dbReference>
<evidence type="ECO:0000256" key="8">
    <source>
        <dbReference type="PROSITE-ProRule" id="PRU01360"/>
    </source>
</evidence>
<name>A0ABT1W3C2_9PROT</name>
<evidence type="ECO:0000259" key="11">
    <source>
        <dbReference type="Pfam" id="PF00593"/>
    </source>
</evidence>
<dbReference type="Pfam" id="PF00593">
    <property type="entry name" value="TonB_dep_Rec_b-barrel"/>
    <property type="match status" value="1"/>
</dbReference>
<evidence type="ECO:0000256" key="10">
    <source>
        <dbReference type="SAM" id="SignalP"/>
    </source>
</evidence>